<dbReference type="Pfam" id="PF17800">
    <property type="entry name" value="NPL"/>
    <property type="match status" value="1"/>
</dbReference>
<keyword evidence="8" id="KW-1185">Reference proteome</keyword>
<protein>
    <recommendedName>
        <fullName evidence="2">peptidylprolyl isomerase</fullName>
        <ecNumber evidence="2">5.2.1.8</ecNumber>
    </recommendedName>
</protein>
<organism evidence="7 8">
    <name type="scientific">Erythranthe guttata</name>
    <name type="common">Yellow monkey flower</name>
    <name type="synonym">Mimulus guttatus</name>
    <dbReference type="NCBI Taxonomy" id="4155"/>
    <lineage>
        <taxon>Eukaryota</taxon>
        <taxon>Viridiplantae</taxon>
        <taxon>Streptophyta</taxon>
        <taxon>Embryophyta</taxon>
        <taxon>Tracheophyta</taxon>
        <taxon>Spermatophyta</taxon>
        <taxon>Magnoliopsida</taxon>
        <taxon>eudicotyledons</taxon>
        <taxon>Gunneridae</taxon>
        <taxon>Pentapetalae</taxon>
        <taxon>asterids</taxon>
        <taxon>lamiids</taxon>
        <taxon>Lamiales</taxon>
        <taxon>Phrymaceae</taxon>
        <taxon>Erythranthe</taxon>
    </lineage>
</organism>
<dbReference type="eggNOG" id="KOG0552">
    <property type="taxonomic scope" value="Eukaryota"/>
</dbReference>
<feature type="compositionally biased region" description="Basic residues" evidence="5">
    <location>
        <begin position="163"/>
        <end position="176"/>
    </location>
</feature>
<evidence type="ECO:0000256" key="1">
    <source>
        <dbReference type="ARBA" id="ARBA00000971"/>
    </source>
</evidence>
<feature type="domain" description="Nucleoplasmin-like" evidence="6">
    <location>
        <begin position="3"/>
        <end position="95"/>
    </location>
</feature>
<proteinExistence type="predicted"/>
<dbReference type="InterPro" id="IPR041232">
    <property type="entry name" value="NPL"/>
</dbReference>
<feature type="compositionally biased region" description="Basic and acidic residues" evidence="5">
    <location>
        <begin position="340"/>
        <end position="360"/>
    </location>
</feature>
<dbReference type="AlphaFoldDB" id="A0A022QWN6"/>
<dbReference type="Proteomes" id="UP000030748">
    <property type="component" value="Unassembled WGS sequence"/>
</dbReference>
<feature type="non-terminal residue" evidence="7">
    <location>
        <position position="427"/>
    </location>
</feature>
<dbReference type="STRING" id="4155.A0A022QWN6"/>
<feature type="compositionally biased region" description="Basic and acidic residues" evidence="5">
    <location>
        <begin position="181"/>
        <end position="190"/>
    </location>
</feature>
<name>A0A022QWN6_ERYGU</name>
<dbReference type="GO" id="GO:0003755">
    <property type="term" value="F:peptidyl-prolyl cis-trans isomerase activity"/>
    <property type="evidence" value="ECO:0000318"/>
    <property type="project" value="GO_Central"/>
</dbReference>
<evidence type="ECO:0000256" key="4">
    <source>
        <dbReference type="ARBA" id="ARBA00023235"/>
    </source>
</evidence>
<accession>A0A022QWN6</accession>
<evidence type="ECO:0000259" key="6">
    <source>
        <dbReference type="Pfam" id="PF17800"/>
    </source>
</evidence>
<evidence type="ECO:0000313" key="8">
    <source>
        <dbReference type="Proteomes" id="UP000030748"/>
    </source>
</evidence>
<feature type="compositionally biased region" description="Basic and acidic residues" evidence="5">
    <location>
        <begin position="241"/>
        <end position="259"/>
    </location>
</feature>
<keyword evidence="4" id="KW-0413">Isomerase</keyword>
<gene>
    <name evidence="7" type="ORF">MIMGU_mgv1a024631mg</name>
</gene>
<dbReference type="EC" id="5.2.1.8" evidence="2"/>
<evidence type="ECO:0000256" key="5">
    <source>
        <dbReference type="SAM" id="MobiDB-lite"/>
    </source>
</evidence>
<feature type="region of interest" description="Disordered" evidence="5">
    <location>
        <begin position="119"/>
        <end position="212"/>
    </location>
</feature>
<feature type="region of interest" description="Disordered" evidence="5">
    <location>
        <begin position="232"/>
        <end position="259"/>
    </location>
</feature>
<reference evidence="7 8" key="1">
    <citation type="journal article" date="2013" name="Proc. Natl. Acad. Sci. U.S.A.">
        <title>Fine-scale variation in meiotic recombination in Mimulus inferred from population shotgun sequencing.</title>
        <authorList>
            <person name="Hellsten U."/>
            <person name="Wright K.M."/>
            <person name="Jenkins J."/>
            <person name="Shu S."/>
            <person name="Yuan Y."/>
            <person name="Wessler S.R."/>
            <person name="Schmutz J."/>
            <person name="Willis J.H."/>
            <person name="Rokhsar D.S."/>
        </authorList>
    </citation>
    <scope>NUCLEOTIDE SEQUENCE [LARGE SCALE GENOMIC DNA]</scope>
    <source>
        <strain evidence="8">cv. DUN x IM62</strain>
    </source>
</reference>
<sequence length="427" mass="46732">MAFWGIEVKPGEPITHFCEKARGRLRIQLATLGISGAAKKTTVQCNVGNGNPILLCSLLPSKIETLHVGLEFEESDDVVFSVIGPRSVFLSGYYVLQSQQSNVQSDAKESFGVDIENSHAEASTYNSDDKHEDSFIDNDGVKVSPSSPGKGLDEPTVEFDKPKGRKGRGKQLKKKSPVIESNKDAKSHESQDEDEAANTLSSLKSKGAAKTTISDAKEIIAEIIVEMGDEAKDNGVCGTESKQKVDPLDINDNLERETNLPLDKEGVEIKNDIPEEVETLEENIVSNEKVLTGDMTIEDKVTDTIINQNPLTSNGEDQKQPPDLCGICAKPKKKRKRPSVRQDKTCEVQTGNEDKEHEVEASTDVEIGANSLATPPELDSVDAKKSRKKRNVLRSEGTYTEGLDEKRHDITEEDKDDQGLVQNGDSV</sequence>
<dbReference type="EMBL" id="KI630880">
    <property type="protein sequence ID" value="EYU31994.1"/>
    <property type="molecule type" value="Genomic_DNA"/>
</dbReference>
<evidence type="ECO:0000256" key="2">
    <source>
        <dbReference type="ARBA" id="ARBA00013194"/>
    </source>
</evidence>
<dbReference type="PANTHER" id="PTHR43811">
    <property type="entry name" value="FKBP-TYPE PEPTIDYL-PROLYL CIS-TRANS ISOMERASE FKPA"/>
    <property type="match status" value="1"/>
</dbReference>
<comment type="catalytic activity">
    <reaction evidence="1">
        <text>[protein]-peptidylproline (omega=180) = [protein]-peptidylproline (omega=0)</text>
        <dbReference type="Rhea" id="RHEA:16237"/>
        <dbReference type="Rhea" id="RHEA-COMP:10747"/>
        <dbReference type="Rhea" id="RHEA-COMP:10748"/>
        <dbReference type="ChEBI" id="CHEBI:83833"/>
        <dbReference type="ChEBI" id="CHEBI:83834"/>
        <dbReference type="EC" id="5.2.1.8"/>
    </reaction>
</comment>
<dbReference type="Gene3D" id="2.60.120.340">
    <property type="entry name" value="Nucleoplasmin core domain"/>
    <property type="match status" value="1"/>
</dbReference>
<keyword evidence="3" id="KW-0697">Rotamase</keyword>
<dbReference type="PANTHER" id="PTHR43811:SF48">
    <property type="entry name" value="PEPTIDYL-PROLYL CIS-TRANS ISOMERASE FKBP43"/>
    <property type="match status" value="1"/>
</dbReference>
<feature type="region of interest" description="Disordered" evidence="5">
    <location>
        <begin position="307"/>
        <end position="427"/>
    </location>
</feature>
<evidence type="ECO:0000256" key="3">
    <source>
        <dbReference type="ARBA" id="ARBA00023110"/>
    </source>
</evidence>
<feature type="compositionally biased region" description="Basic residues" evidence="5">
    <location>
        <begin position="330"/>
        <end position="339"/>
    </location>
</feature>
<evidence type="ECO:0000313" key="7">
    <source>
        <dbReference type="EMBL" id="EYU31994.1"/>
    </source>
</evidence>